<dbReference type="GO" id="GO:0016491">
    <property type="term" value="F:oxidoreductase activity"/>
    <property type="evidence" value="ECO:0007669"/>
    <property type="project" value="UniProtKB-KW"/>
</dbReference>
<dbReference type="GO" id="GO:0008206">
    <property type="term" value="P:bile acid metabolic process"/>
    <property type="evidence" value="ECO:0007669"/>
    <property type="project" value="UniProtKB-ARBA"/>
</dbReference>
<keyword evidence="4" id="KW-1185">Reference proteome</keyword>
<keyword evidence="2" id="KW-0560">Oxidoreductase</keyword>
<dbReference type="Proteomes" id="UP000602076">
    <property type="component" value="Unassembled WGS sequence"/>
</dbReference>
<organism evidence="3 4">
    <name type="scientific">Peribacillus faecalis</name>
    <dbReference type="NCBI Taxonomy" id="2772559"/>
    <lineage>
        <taxon>Bacteria</taxon>
        <taxon>Bacillati</taxon>
        <taxon>Bacillota</taxon>
        <taxon>Bacilli</taxon>
        <taxon>Bacillales</taxon>
        <taxon>Bacillaceae</taxon>
        <taxon>Peribacillus</taxon>
    </lineage>
</organism>
<dbReference type="Pfam" id="PF13561">
    <property type="entry name" value="adh_short_C2"/>
    <property type="match status" value="1"/>
</dbReference>
<dbReference type="Gene3D" id="3.40.50.720">
    <property type="entry name" value="NAD(P)-binding Rossmann-like Domain"/>
    <property type="match status" value="1"/>
</dbReference>
<comment type="similarity">
    <text evidence="1">Belongs to the short-chain dehydrogenases/reductases (SDR) family.</text>
</comment>
<dbReference type="InterPro" id="IPR002347">
    <property type="entry name" value="SDR_fam"/>
</dbReference>
<name>A0A927H9W1_9BACI</name>
<protein>
    <submittedName>
        <fullName evidence="3">SDR family oxidoreductase</fullName>
    </submittedName>
</protein>
<evidence type="ECO:0000313" key="4">
    <source>
        <dbReference type="Proteomes" id="UP000602076"/>
    </source>
</evidence>
<dbReference type="RefSeq" id="WP_190996851.1">
    <property type="nucleotide sequence ID" value="NZ_JACXSI010000005.1"/>
</dbReference>
<dbReference type="InterPro" id="IPR020904">
    <property type="entry name" value="Sc_DH/Rdtase_CS"/>
</dbReference>
<accession>A0A927H9W1</accession>
<dbReference type="PANTHER" id="PTHR24321:SF8">
    <property type="entry name" value="ESTRADIOL 17-BETA-DEHYDROGENASE 8-RELATED"/>
    <property type="match status" value="1"/>
</dbReference>
<dbReference type="SUPFAM" id="SSF51735">
    <property type="entry name" value="NAD(P)-binding Rossmann-fold domains"/>
    <property type="match status" value="1"/>
</dbReference>
<dbReference type="PROSITE" id="PS00061">
    <property type="entry name" value="ADH_SHORT"/>
    <property type="match status" value="1"/>
</dbReference>
<dbReference type="PANTHER" id="PTHR24321">
    <property type="entry name" value="DEHYDROGENASES, SHORT CHAIN"/>
    <property type="match status" value="1"/>
</dbReference>
<reference evidence="3" key="1">
    <citation type="submission" date="2020-09" db="EMBL/GenBank/DDBJ databases">
        <title>Bacillus faecalis sp. nov., a moderately halophilic bacterium isolated from cow faeces.</title>
        <authorList>
            <person name="Jiang L."/>
            <person name="Lee J."/>
        </authorList>
    </citation>
    <scope>NUCLEOTIDE SEQUENCE</scope>
    <source>
        <strain evidence="3">AGMB 02131</strain>
    </source>
</reference>
<dbReference type="EMBL" id="JACXSI010000005">
    <property type="protein sequence ID" value="MBD3107304.1"/>
    <property type="molecule type" value="Genomic_DNA"/>
</dbReference>
<evidence type="ECO:0000256" key="1">
    <source>
        <dbReference type="ARBA" id="ARBA00006484"/>
    </source>
</evidence>
<dbReference type="FunFam" id="3.40.50.720:FF:000084">
    <property type="entry name" value="Short-chain dehydrogenase reductase"/>
    <property type="match status" value="1"/>
</dbReference>
<dbReference type="PRINTS" id="PR00081">
    <property type="entry name" value="GDHRDH"/>
</dbReference>
<proteinExistence type="inferred from homology"/>
<comment type="caution">
    <text evidence="3">The sequence shown here is derived from an EMBL/GenBank/DDBJ whole genome shotgun (WGS) entry which is preliminary data.</text>
</comment>
<dbReference type="AlphaFoldDB" id="A0A927H9W1"/>
<sequence>MVKRFTDKAVLITGAGSGLGRAAAIQLASEGAKLSLVDINLETLNETKSLILESALDTQIIVTQADVTNQESVKTYVENTIDEYREIHGFFNNAGMSGENAPTAEYDSELFSKLIAVNLNAVFYGLKYVLKYMKKQEKGFIVNTASVAGIRGISDKPGYVAAKHGVAGLTKSAAIEYAEFGISVNAIAPGPILTNMLIKNFKSMNSEGWEFLAKKHADQIPAKRLGKPEEVARLVAFLLSGEASFINGVVIPIDGGQGASQYTRNVD</sequence>
<dbReference type="InterPro" id="IPR036291">
    <property type="entry name" value="NAD(P)-bd_dom_sf"/>
</dbReference>
<evidence type="ECO:0000256" key="2">
    <source>
        <dbReference type="ARBA" id="ARBA00023002"/>
    </source>
</evidence>
<evidence type="ECO:0000313" key="3">
    <source>
        <dbReference type="EMBL" id="MBD3107304.1"/>
    </source>
</evidence>
<dbReference type="PRINTS" id="PR00080">
    <property type="entry name" value="SDRFAMILY"/>
</dbReference>
<gene>
    <name evidence="3" type="ORF">IEO70_02915</name>
</gene>